<evidence type="ECO:0000256" key="3">
    <source>
        <dbReference type="ARBA" id="ARBA00012438"/>
    </source>
</evidence>
<keyword evidence="4" id="KW-0597">Phosphoprotein</keyword>
<dbReference type="EC" id="2.7.13.3" evidence="3"/>
<dbReference type="InterPro" id="IPR005467">
    <property type="entry name" value="His_kinase_dom"/>
</dbReference>
<evidence type="ECO:0000256" key="8">
    <source>
        <dbReference type="SAM" id="MobiDB-lite"/>
    </source>
</evidence>
<proteinExistence type="predicted"/>
<gene>
    <name evidence="10" type="ORF">AVDCRST_MAG20-1727</name>
</gene>
<dbReference type="SUPFAM" id="SSF55874">
    <property type="entry name" value="ATPase domain of HSP90 chaperone/DNA topoisomerase II/histidine kinase"/>
    <property type="match status" value="1"/>
</dbReference>
<evidence type="ECO:0000256" key="4">
    <source>
        <dbReference type="ARBA" id="ARBA00022553"/>
    </source>
</evidence>
<dbReference type="GO" id="GO:0000155">
    <property type="term" value="F:phosphorelay sensor kinase activity"/>
    <property type="evidence" value="ECO:0007669"/>
    <property type="project" value="InterPro"/>
</dbReference>
<accession>A0A6J4I3W2</accession>
<dbReference type="CDD" id="cd00130">
    <property type="entry name" value="PAS"/>
    <property type="match status" value="1"/>
</dbReference>
<comment type="subcellular location">
    <subcellularLocation>
        <location evidence="2">Cell membrane</location>
    </subcellularLocation>
</comment>
<name>A0A6J4I3W2_9ACTN</name>
<evidence type="ECO:0000256" key="6">
    <source>
        <dbReference type="ARBA" id="ARBA00022777"/>
    </source>
</evidence>
<keyword evidence="5" id="KW-0808">Transferase</keyword>
<feature type="domain" description="Histidine kinase" evidence="9">
    <location>
        <begin position="143"/>
        <end position="356"/>
    </location>
</feature>
<evidence type="ECO:0000256" key="2">
    <source>
        <dbReference type="ARBA" id="ARBA00004236"/>
    </source>
</evidence>
<organism evidence="10">
    <name type="scientific">uncultured Acidimicrobiales bacterium</name>
    <dbReference type="NCBI Taxonomy" id="310071"/>
    <lineage>
        <taxon>Bacteria</taxon>
        <taxon>Bacillati</taxon>
        <taxon>Actinomycetota</taxon>
        <taxon>Acidimicrobiia</taxon>
        <taxon>Acidimicrobiales</taxon>
        <taxon>environmental samples</taxon>
    </lineage>
</organism>
<dbReference type="SUPFAM" id="SSF47384">
    <property type="entry name" value="Homodimeric domain of signal transducing histidine kinase"/>
    <property type="match status" value="1"/>
</dbReference>
<dbReference type="InterPro" id="IPR000014">
    <property type="entry name" value="PAS"/>
</dbReference>
<evidence type="ECO:0000256" key="7">
    <source>
        <dbReference type="ARBA" id="ARBA00023012"/>
    </source>
</evidence>
<evidence type="ECO:0000256" key="5">
    <source>
        <dbReference type="ARBA" id="ARBA00022679"/>
    </source>
</evidence>
<feature type="region of interest" description="Disordered" evidence="8">
    <location>
        <begin position="347"/>
        <end position="376"/>
    </location>
</feature>
<evidence type="ECO:0000259" key="9">
    <source>
        <dbReference type="PROSITE" id="PS50109"/>
    </source>
</evidence>
<evidence type="ECO:0000313" key="10">
    <source>
        <dbReference type="EMBL" id="CAA9241128.1"/>
    </source>
</evidence>
<dbReference type="CDD" id="cd00082">
    <property type="entry name" value="HisKA"/>
    <property type="match status" value="1"/>
</dbReference>
<evidence type="ECO:0000256" key="1">
    <source>
        <dbReference type="ARBA" id="ARBA00000085"/>
    </source>
</evidence>
<dbReference type="SMART" id="SM00388">
    <property type="entry name" value="HisKA"/>
    <property type="match status" value="1"/>
</dbReference>
<dbReference type="InterPro" id="IPR036097">
    <property type="entry name" value="HisK_dim/P_sf"/>
</dbReference>
<feature type="compositionally biased region" description="Pro residues" evidence="8">
    <location>
        <begin position="355"/>
        <end position="366"/>
    </location>
</feature>
<comment type="catalytic activity">
    <reaction evidence="1">
        <text>ATP + protein L-histidine = ADP + protein N-phospho-L-histidine.</text>
        <dbReference type="EC" id="2.7.13.3"/>
    </reaction>
</comment>
<dbReference type="Gene3D" id="3.30.450.20">
    <property type="entry name" value="PAS domain"/>
    <property type="match status" value="1"/>
</dbReference>
<dbReference type="PANTHER" id="PTHR43711:SF1">
    <property type="entry name" value="HISTIDINE KINASE 1"/>
    <property type="match status" value="1"/>
</dbReference>
<dbReference type="InterPro" id="IPR003594">
    <property type="entry name" value="HATPase_dom"/>
</dbReference>
<dbReference type="InterPro" id="IPR003661">
    <property type="entry name" value="HisK_dim/P_dom"/>
</dbReference>
<dbReference type="InterPro" id="IPR036890">
    <property type="entry name" value="HATPase_C_sf"/>
</dbReference>
<dbReference type="EMBL" id="CADCSY010000078">
    <property type="protein sequence ID" value="CAA9241128.1"/>
    <property type="molecule type" value="Genomic_DNA"/>
</dbReference>
<sequence>MTDPADAVRSEAVRPDAVLLEDVPVATLVVDADTSVTAANELAADLLGRPVSALRGCALDDLLAGATGGGTSLPRAGSWDRPGGVSHEQPVELRASDGGTVRCQVSGRSLRDADGGLRGAVLALRRSETCPEPGPSAAEVVTTVAHELRSPLTSIKGYTSLLLHRWDRVPDEQRDAMLTEVHHDADRVARLLAELLDVCRLEAGRLHLRPGPVDLRGLGEVVVEEVGGRYEDLTCDLSFPDGLPHASADLDKVTQVLTNLVENAARYGSPSGVAMTGAHDGDRVTISVADRGAGLPSSELPLVFTKFYRRSLARPSGAGLGLWLGRRLVEANGGALTVERRSGGGTTFRLALPIDPSPTRPPPVDPLPAELEQRDR</sequence>
<dbReference type="PANTHER" id="PTHR43711">
    <property type="entry name" value="TWO-COMPONENT HISTIDINE KINASE"/>
    <property type="match status" value="1"/>
</dbReference>
<reference evidence="10" key="1">
    <citation type="submission" date="2020-02" db="EMBL/GenBank/DDBJ databases">
        <authorList>
            <person name="Meier V. D."/>
        </authorList>
    </citation>
    <scope>NUCLEOTIDE SEQUENCE</scope>
    <source>
        <strain evidence="10">AVDCRST_MAG20</strain>
    </source>
</reference>
<dbReference type="PROSITE" id="PS50109">
    <property type="entry name" value="HIS_KIN"/>
    <property type="match status" value="1"/>
</dbReference>
<dbReference type="PRINTS" id="PR00344">
    <property type="entry name" value="BCTRLSENSOR"/>
</dbReference>
<protein>
    <recommendedName>
        <fullName evidence="3">histidine kinase</fullName>
        <ecNumber evidence="3">2.7.13.3</ecNumber>
    </recommendedName>
</protein>
<dbReference type="InterPro" id="IPR013656">
    <property type="entry name" value="PAS_4"/>
</dbReference>
<dbReference type="InterPro" id="IPR050736">
    <property type="entry name" value="Sensor_HK_Regulatory"/>
</dbReference>
<dbReference type="InterPro" id="IPR035965">
    <property type="entry name" value="PAS-like_dom_sf"/>
</dbReference>
<dbReference type="SUPFAM" id="SSF55785">
    <property type="entry name" value="PYP-like sensor domain (PAS domain)"/>
    <property type="match status" value="1"/>
</dbReference>
<dbReference type="Pfam" id="PF00512">
    <property type="entry name" value="HisKA"/>
    <property type="match status" value="1"/>
</dbReference>
<keyword evidence="7" id="KW-0902">Two-component regulatory system</keyword>
<dbReference type="InterPro" id="IPR004358">
    <property type="entry name" value="Sig_transdc_His_kin-like_C"/>
</dbReference>
<keyword evidence="6" id="KW-0418">Kinase</keyword>
<dbReference type="Pfam" id="PF08448">
    <property type="entry name" value="PAS_4"/>
    <property type="match status" value="1"/>
</dbReference>
<dbReference type="GO" id="GO:0005886">
    <property type="term" value="C:plasma membrane"/>
    <property type="evidence" value="ECO:0007669"/>
    <property type="project" value="UniProtKB-SubCell"/>
</dbReference>
<dbReference type="Pfam" id="PF02518">
    <property type="entry name" value="HATPase_c"/>
    <property type="match status" value="1"/>
</dbReference>
<dbReference type="Gene3D" id="1.10.287.130">
    <property type="match status" value="1"/>
</dbReference>
<dbReference type="Gene3D" id="3.30.565.10">
    <property type="entry name" value="Histidine kinase-like ATPase, C-terminal domain"/>
    <property type="match status" value="1"/>
</dbReference>
<dbReference type="SMART" id="SM00387">
    <property type="entry name" value="HATPase_c"/>
    <property type="match status" value="1"/>
</dbReference>
<dbReference type="AlphaFoldDB" id="A0A6J4I3W2"/>